<dbReference type="OrthoDB" id="4440408at2759"/>
<comment type="caution">
    <text evidence="1">The sequence shown here is derived from an EMBL/GenBank/DDBJ whole genome shotgun (WGS) entry which is preliminary data.</text>
</comment>
<proteinExistence type="predicted"/>
<gene>
    <name evidence="1" type="ORF">PENFLA_c037G06304</name>
</gene>
<keyword evidence="2" id="KW-1185">Reference proteome</keyword>
<organism evidence="1 2">
    <name type="scientific">Penicillium flavigenum</name>
    <dbReference type="NCBI Taxonomy" id="254877"/>
    <lineage>
        <taxon>Eukaryota</taxon>
        <taxon>Fungi</taxon>
        <taxon>Dikarya</taxon>
        <taxon>Ascomycota</taxon>
        <taxon>Pezizomycotina</taxon>
        <taxon>Eurotiomycetes</taxon>
        <taxon>Eurotiomycetidae</taxon>
        <taxon>Eurotiales</taxon>
        <taxon>Aspergillaceae</taxon>
        <taxon>Penicillium</taxon>
    </lineage>
</organism>
<name>A0A1V6SKL7_9EURO</name>
<evidence type="ECO:0000313" key="1">
    <source>
        <dbReference type="EMBL" id="OQE14567.1"/>
    </source>
</evidence>
<dbReference type="EMBL" id="MLQL01000037">
    <property type="protein sequence ID" value="OQE14567.1"/>
    <property type="molecule type" value="Genomic_DNA"/>
</dbReference>
<sequence>MQSSERLPSYEETTKVSKALVNEFISELEREQRSRDSFLIVLLDRRLGIDDKCKAVEGAHRIPAIEQDTDAESVEDWLRLRGMHKLAQSVCYYVHTRHTSSDRHWCKALIEADIEIRWIVQRMIWVHQQKRNMGPRTFDENLKSLKRKYWRVHRKLWIAEDSISSRSAARGFAFQRQKIDWYLSSELREDCARGGGCCGRTCGGCAIPRTIDGLRTEGMRNRGHCTSACSCCLDAHELDGKDIGDEITDLQGLRFDTSNTEWLPDPHTLRLLKGYVFSI</sequence>
<reference evidence="2" key="1">
    <citation type="journal article" date="2017" name="Nat. Microbiol.">
        <title>Global analysis of biosynthetic gene clusters reveals vast potential of secondary metabolite production in Penicillium species.</title>
        <authorList>
            <person name="Nielsen J.C."/>
            <person name="Grijseels S."/>
            <person name="Prigent S."/>
            <person name="Ji B."/>
            <person name="Dainat J."/>
            <person name="Nielsen K.F."/>
            <person name="Frisvad J.C."/>
            <person name="Workman M."/>
            <person name="Nielsen J."/>
        </authorList>
    </citation>
    <scope>NUCLEOTIDE SEQUENCE [LARGE SCALE GENOMIC DNA]</scope>
    <source>
        <strain evidence="2">IBT 14082</strain>
    </source>
</reference>
<evidence type="ECO:0000313" key="2">
    <source>
        <dbReference type="Proteomes" id="UP000191342"/>
    </source>
</evidence>
<accession>A0A1V6SKL7</accession>
<dbReference type="STRING" id="254877.A0A1V6SKL7"/>
<dbReference type="Proteomes" id="UP000191342">
    <property type="component" value="Unassembled WGS sequence"/>
</dbReference>
<dbReference type="AlphaFoldDB" id="A0A1V6SKL7"/>
<protein>
    <submittedName>
        <fullName evidence="1">Uncharacterized protein</fullName>
    </submittedName>
</protein>